<keyword evidence="1" id="KW-1133">Transmembrane helix</keyword>
<protein>
    <submittedName>
        <fullName evidence="2">Uncharacterized protein</fullName>
    </submittedName>
</protein>
<keyword evidence="3" id="KW-1185">Reference proteome</keyword>
<comment type="caution">
    <text evidence="2">The sequence shown here is derived from an EMBL/GenBank/DDBJ whole genome shotgun (WGS) entry which is preliminary data.</text>
</comment>
<organism evidence="2 3">
    <name type="scientific">Pedobacter ureilyticus</name>
    <dbReference type="NCBI Taxonomy" id="1393051"/>
    <lineage>
        <taxon>Bacteria</taxon>
        <taxon>Pseudomonadati</taxon>
        <taxon>Bacteroidota</taxon>
        <taxon>Sphingobacteriia</taxon>
        <taxon>Sphingobacteriales</taxon>
        <taxon>Sphingobacteriaceae</taxon>
        <taxon>Pedobacter</taxon>
    </lineage>
</organism>
<feature type="transmembrane region" description="Helical" evidence="1">
    <location>
        <begin position="7"/>
        <end position="27"/>
    </location>
</feature>
<name>A0ABW9J276_9SPHI</name>
<keyword evidence="1" id="KW-0472">Membrane</keyword>
<feature type="transmembrane region" description="Helical" evidence="1">
    <location>
        <begin position="39"/>
        <end position="59"/>
    </location>
</feature>
<dbReference type="EMBL" id="SSHJ02000001">
    <property type="protein sequence ID" value="MFN0254641.1"/>
    <property type="molecule type" value="Genomic_DNA"/>
</dbReference>
<dbReference type="RefSeq" id="WP_138721780.1">
    <property type="nucleotide sequence ID" value="NZ_SSHJ02000001.1"/>
</dbReference>
<evidence type="ECO:0000313" key="2">
    <source>
        <dbReference type="EMBL" id="MFN0254641.1"/>
    </source>
</evidence>
<proteinExistence type="predicted"/>
<dbReference type="Proteomes" id="UP001517247">
    <property type="component" value="Unassembled WGS sequence"/>
</dbReference>
<accession>A0ABW9J276</accession>
<reference evidence="2 3" key="1">
    <citation type="submission" date="2024-12" db="EMBL/GenBank/DDBJ databases">
        <authorList>
            <person name="Hu S."/>
        </authorList>
    </citation>
    <scope>NUCLEOTIDE SEQUENCE [LARGE SCALE GENOMIC DNA]</scope>
    <source>
        <strain evidence="2 3">THG-T11</strain>
    </source>
</reference>
<sequence length="79" mass="8626">MKKIIGIIILLLSLAFIGIIILQVWGITVVSLDNVLKSGYTLLLLGALIVVLIIVYGAFFKSDSSKYNRNIGNNAHPKL</sequence>
<evidence type="ECO:0000313" key="3">
    <source>
        <dbReference type="Proteomes" id="UP001517247"/>
    </source>
</evidence>
<keyword evidence="1" id="KW-0812">Transmembrane</keyword>
<evidence type="ECO:0000256" key="1">
    <source>
        <dbReference type="SAM" id="Phobius"/>
    </source>
</evidence>
<gene>
    <name evidence="2" type="ORF">E6A44_003610</name>
</gene>